<dbReference type="SMART" id="SM00360">
    <property type="entry name" value="RRM"/>
    <property type="match status" value="1"/>
</dbReference>
<dbReference type="InterPro" id="IPR033107">
    <property type="entry name" value="EIF-4B_RRM"/>
</dbReference>
<feature type="compositionally biased region" description="Basic and acidic residues" evidence="3">
    <location>
        <begin position="192"/>
        <end position="224"/>
    </location>
</feature>
<protein>
    <recommendedName>
        <fullName evidence="4">RRM domain-containing protein</fullName>
    </recommendedName>
</protein>
<dbReference type="AlphaFoldDB" id="A0A397CQC3"/>
<feature type="compositionally biased region" description="Basic and acidic residues" evidence="3">
    <location>
        <begin position="333"/>
        <end position="350"/>
    </location>
</feature>
<dbReference type="PROSITE" id="PS50102">
    <property type="entry name" value="RRM"/>
    <property type="match status" value="1"/>
</dbReference>
<dbReference type="Pfam" id="PF00076">
    <property type="entry name" value="RRM_1"/>
    <property type="match status" value="1"/>
</dbReference>
<dbReference type="PANTHER" id="PTHR23236:SF11">
    <property type="entry name" value="EUKARYOTIC TRANSLATION INITIATION FACTOR 4H"/>
    <property type="match status" value="1"/>
</dbReference>
<feature type="compositionally biased region" description="Basic and acidic residues" evidence="3">
    <location>
        <begin position="295"/>
        <end position="322"/>
    </location>
</feature>
<dbReference type="InterPro" id="IPR035979">
    <property type="entry name" value="RBD_domain_sf"/>
</dbReference>
<dbReference type="PANTHER" id="PTHR23236">
    <property type="entry name" value="EUKARYOTIC TRANSLATION INITIATION FACTOR 4B/4H"/>
    <property type="match status" value="1"/>
</dbReference>
<dbReference type="InterPro" id="IPR012677">
    <property type="entry name" value="Nucleotide-bd_a/b_plait_sf"/>
</dbReference>
<name>A0A397CQC3_APHAT</name>
<organism evidence="5 6">
    <name type="scientific">Aphanomyces astaci</name>
    <name type="common">Crayfish plague agent</name>
    <dbReference type="NCBI Taxonomy" id="112090"/>
    <lineage>
        <taxon>Eukaryota</taxon>
        <taxon>Sar</taxon>
        <taxon>Stramenopiles</taxon>
        <taxon>Oomycota</taxon>
        <taxon>Saprolegniomycetes</taxon>
        <taxon>Saprolegniales</taxon>
        <taxon>Verrucalvaceae</taxon>
        <taxon>Aphanomyces</taxon>
    </lineage>
</organism>
<dbReference type="InterPro" id="IPR000504">
    <property type="entry name" value="RRM_dom"/>
</dbReference>
<feature type="compositionally biased region" description="Basic and acidic residues" evidence="3">
    <location>
        <begin position="248"/>
        <end position="257"/>
    </location>
</feature>
<dbReference type="SUPFAM" id="SSF54928">
    <property type="entry name" value="RNA-binding domain, RBD"/>
    <property type="match status" value="1"/>
</dbReference>
<dbReference type="Proteomes" id="UP000266643">
    <property type="component" value="Unassembled WGS sequence"/>
</dbReference>
<evidence type="ECO:0000313" key="5">
    <source>
        <dbReference type="EMBL" id="RHY47886.1"/>
    </source>
</evidence>
<reference evidence="5 6" key="1">
    <citation type="submission" date="2018-08" db="EMBL/GenBank/DDBJ databases">
        <title>Aphanomyces genome sequencing and annotation.</title>
        <authorList>
            <person name="Minardi D."/>
            <person name="Oidtmann B."/>
            <person name="Van Der Giezen M."/>
            <person name="Studholme D.J."/>
        </authorList>
    </citation>
    <scope>NUCLEOTIDE SEQUENCE [LARGE SCALE GENOMIC DNA]</scope>
    <source>
        <strain evidence="5 6">D2</strain>
    </source>
</reference>
<accession>A0A397CQC3</accession>
<sequence>MTTTLKCLRLLPRAYCHKDLVLPVLRVMLTYVVHSPAVAPIREAAIPREEAPRQASPSRGQRHHDDHHDAGHGAGRGRRNSGDNFEKREKLPVPDYGPYVGNLPYSVQEDDLADFFAGCAIKEIRIPIDYNTNRPKGFAYVEFEDRNSLVHALEFDGQVYLPTELYTVNQRAIRVDVAGERKGGRQDNGFFQKRDGGGGDRYAREDRGGDRYNNRDQRDDRGSQRSDGNWGADRRPRDDHHHHHDRRAPREDTEIDAHTTSTGPAERPKLSLKPRTKSKEDVAQGTRSANVFGDAKPRDERNVKPVADRPAARHDSSDRPQRDGSGGRGGRGGRGDRADGAGGRGDKGGRGGDVSKPTRSDGDWGRGGAASAAAAAVVEKKVKKPKADKDLTKTAVFKPAAVATKVVNAYSVFNNDSDSD</sequence>
<evidence type="ECO:0000313" key="6">
    <source>
        <dbReference type="Proteomes" id="UP000266643"/>
    </source>
</evidence>
<comment type="caution">
    <text evidence="5">The sequence shown here is derived from an EMBL/GenBank/DDBJ whole genome shotgun (WGS) entry which is preliminary data.</text>
</comment>
<feature type="region of interest" description="Disordered" evidence="3">
    <location>
        <begin position="182"/>
        <end position="390"/>
    </location>
</feature>
<dbReference type="EMBL" id="QUTD01008015">
    <property type="protein sequence ID" value="RHY47886.1"/>
    <property type="molecule type" value="Genomic_DNA"/>
</dbReference>
<dbReference type="Gene3D" id="3.30.70.330">
    <property type="match status" value="1"/>
</dbReference>
<dbReference type="VEuPathDB" id="FungiDB:H257_02046"/>
<evidence type="ECO:0000256" key="3">
    <source>
        <dbReference type="SAM" id="MobiDB-lite"/>
    </source>
</evidence>
<evidence type="ECO:0000256" key="1">
    <source>
        <dbReference type="ARBA" id="ARBA00022884"/>
    </source>
</evidence>
<proteinExistence type="predicted"/>
<evidence type="ECO:0000259" key="4">
    <source>
        <dbReference type="PROSITE" id="PS50102"/>
    </source>
</evidence>
<dbReference type="CDD" id="cd12402">
    <property type="entry name" value="RRM_eIF4B"/>
    <property type="match status" value="1"/>
</dbReference>
<gene>
    <name evidence="5" type="ORF">DYB30_002511</name>
</gene>
<dbReference type="GO" id="GO:0003723">
    <property type="term" value="F:RNA binding"/>
    <property type="evidence" value="ECO:0007669"/>
    <property type="project" value="UniProtKB-UniRule"/>
</dbReference>
<keyword evidence="1 2" id="KW-0694">RNA-binding</keyword>
<feature type="domain" description="RRM" evidence="4">
    <location>
        <begin position="96"/>
        <end position="180"/>
    </location>
</feature>
<feature type="compositionally biased region" description="Basic and acidic residues" evidence="3">
    <location>
        <begin position="80"/>
        <end position="91"/>
    </location>
</feature>
<evidence type="ECO:0000256" key="2">
    <source>
        <dbReference type="PROSITE-ProRule" id="PRU00176"/>
    </source>
</evidence>
<feature type="region of interest" description="Disordered" evidence="3">
    <location>
        <begin position="44"/>
        <end position="91"/>
    </location>
</feature>